<organism evidence="1 2">
    <name type="scientific">Arctium lappa</name>
    <name type="common">Greater burdock</name>
    <name type="synonym">Lappa major</name>
    <dbReference type="NCBI Taxonomy" id="4217"/>
    <lineage>
        <taxon>Eukaryota</taxon>
        <taxon>Viridiplantae</taxon>
        <taxon>Streptophyta</taxon>
        <taxon>Embryophyta</taxon>
        <taxon>Tracheophyta</taxon>
        <taxon>Spermatophyta</taxon>
        <taxon>Magnoliopsida</taxon>
        <taxon>eudicotyledons</taxon>
        <taxon>Gunneridae</taxon>
        <taxon>Pentapetalae</taxon>
        <taxon>asterids</taxon>
        <taxon>campanulids</taxon>
        <taxon>Asterales</taxon>
        <taxon>Asteraceae</taxon>
        <taxon>Carduoideae</taxon>
        <taxon>Cardueae</taxon>
        <taxon>Arctiinae</taxon>
        <taxon>Arctium</taxon>
    </lineage>
</organism>
<sequence length="101" mass="12014">MFQTENFPNQGAITTFKTTIETLELGVFLSTTFDWQNQRQNHEYKAPHRFTRFDFYTRCYPGRSVESSIMSDPVKVHHLLLLIPLWCQHYQFTQLFGYQSG</sequence>
<evidence type="ECO:0000313" key="1">
    <source>
        <dbReference type="EMBL" id="KAI3698169.1"/>
    </source>
</evidence>
<dbReference type="EMBL" id="CM042056">
    <property type="protein sequence ID" value="KAI3698169.1"/>
    <property type="molecule type" value="Genomic_DNA"/>
</dbReference>
<gene>
    <name evidence="1" type="ORF">L6452_31281</name>
</gene>
<keyword evidence="2" id="KW-1185">Reference proteome</keyword>
<comment type="caution">
    <text evidence="1">The sequence shown here is derived from an EMBL/GenBank/DDBJ whole genome shotgun (WGS) entry which is preliminary data.</text>
</comment>
<dbReference type="Proteomes" id="UP001055879">
    <property type="component" value="Linkage Group LG10"/>
</dbReference>
<proteinExistence type="predicted"/>
<name>A0ACB8ZLH2_ARCLA</name>
<reference evidence="2" key="1">
    <citation type="journal article" date="2022" name="Mol. Ecol. Resour.">
        <title>The genomes of chicory, endive, great burdock and yacon provide insights into Asteraceae palaeo-polyploidization history and plant inulin production.</title>
        <authorList>
            <person name="Fan W."/>
            <person name="Wang S."/>
            <person name="Wang H."/>
            <person name="Wang A."/>
            <person name="Jiang F."/>
            <person name="Liu H."/>
            <person name="Zhao H."/>
            <person name="Xu D."/>
            <person name="Zhang Y."/>
        </authorList>
    </citation>
    <scope>NUCLEOTIDE SEQUENCE [LARGE SCALE GENOMIC DNA]</scope>
    <source>
        <strain evidence="2">cv. Niubang</strain>
    </source>
</reference>
<reference evidence="1 2" key="2">
    <citation type="journal article" date="2022" name="Mol. Ecol. Resour.">
        <title>The genomes of chicory, endive, great burdock and yacon provide insights into Asteraceae paleo-polyploidization history and plant inulin production.</title>
        <authorList>
            <person name="Fan W."/>
            <person name="Wang S."/>
            <person name="Wang H."/>
            <person name="Wang A."/>
            <person name="Jiang F."/>
            <person name="Liu H."/>
            <person name="Zhao H."/>
            <person name="Xu D."/>
            <person name="Zhang Y."/>
        </authorList>
    </citation>
    <scope>NUCLEOTIDE SEQUENCE [LARGE SCALE GENOMIC DNA]</scope>
    <source>
        <strain evidence="2">cv. Niubang</strain>
    </source>
</reference>
<protein>
    <submittedName>
        <fullName evidence="1">Uncharacterized protein</fullName>
    </submittedName>
</protein>
<accession>A0ACB8ZLH2</accession>
<evidence type="ECO:0000313" key="2">
    <source>
        <dbReference type="Proteomes" id="UP001055879"/>
    </source>
</evidence>